<feature type="compositionally biased region" description="Low complexity" evidence="1">
    <location>
        <begin position="77"/>
        <end position="93"/>
    </location>
</feature>
<name>A0A9P8U013_9HYPO</name>
<keyword evidence="3" id="KW-1185">Reference proteome</keyword>
<sequence>MPSNRRMKNLLRKKKRSRRLASSGVRPVLSVPEADGTSSQASQAVEPAGAERLNVGDLVPFNDDGELLISSDSDTVSAMEPPSMAEASEAEMSLTGTDESNASIIANAPSTPQLFAFEDEDAAEPQSPPCSPQSPTIVEDDASSDSDAVLSVPQTPRLGAKSLGYSQDVHLTLTHQEQDVFLLRVGGILFRVPARVAAKYPFWAAFAFMEQPPQGWSMPGVDPVIFVVLMDRVLATSELDGTEADLNLVKIFFAIALAEKWGMKEERNELRDAAYRYIVRRVLHSNPFLPDDESGVLDLSHFVYRSEELYRTWEAIQDYPVLQKILCESDLVGLYVRAIPQRFWVALTAHFKPEFSMLLHVAATVLTGRPEANFQHWWLRYFRMAGYLEADWLSCGERDEIFGPVGRQNEDPAAVQNWEEFQAARARGNALTAAFDAREGREQLAGPATPVTPANTDGDIYDATPRGSPSRCRRRSRVRFIHLPEVITPPQEGSRSQADIESSADDEVEDDEVEETDEAQEDGASSA</sequence>
<dbReference type="Proteomes" id="UP000827724">
    <property type="component" value="Unassembled WGS sequence"/>
</dbReference>
<feature type="region of interest" description="Disordered" evidence="1">
    <location>
        <begin position="440"/>
        <end position="527"/>
    </location>
</feature>
<feature type="compositionally biased region" description="Basic residues" evidence="1">
    <location>
        <begin position="1"/>
        <end position="19"/>
    </location>
</feature>
<dbReference type="OrthoDB" id="5082783at2759"/>
<evidence type="ECO:0000313" key="3">
    <source>
        <dbReference type="Proteomes" id="UP000827724"/>
    </source>
</evidence>
<gene>
    <name evidence="2" type="ORF">Trco_000094</name>
</gene>
<protein>
    <submittedName>
        <fullName evidence="2">Uncharacterized protein</fullName>
    </submittedName>
</protein>
<feature type="compositionally biased region" description="Basic residues" evidence="1">
    <location>
        <begin position="471"/>
        <end position="480"/>
    </location>
</feature>
<organism evidence="2 3">
    <name type="scientific">Trichoderma cornu-damae</name>
    <dbReference type="NCBI Taxonomy" id="654480"/>
    <lineage>
        <taxon>Eukaryota</taxon>
        <taxon>Fungi</taxon>
        <taxon>Dikarya</taxon>
        <taxon>Ascomycota</taxon>
        <taxon>Pezizomycotina</taxon>
        <taxon>Sordariomycetes</taxon>
        <taxon>Hypocreomycetidae</taxon>
        <taxon>Hypocreales</taxon>
        <taxon>Hypocreaceae</taxon>
        <taxon>Trichoderma</taxon>
    </lineage>
</organism>
<evidence type="ECO:0000256" key="1">
    <source>
        <dbReference type="SAM" id="MobiDB-lite"/>
    </source>
</evidence>
<dbReference type="EMBL" id="JAIWOZ010000001">
    <property type="protein sequence ID" value="KAH6610074.1"/>
    <property type="molecule type" value="Genomic_DNA"/>
</dbReference>
<proteinExistence type="predicted"/>
<comment type="caution">
    <text evidence="2">The sequence shown here is derived from an EMBL/GenBank/DDBJ whole genome shotgun (WGS) entry which is preliminary data.</text>
</comment>
<feature type="region of interest" description="Disordered" evidence="1">
    <location>
        <begin position="120"/>
        <end position="149"/>
    </location>
</feature>
<evidence type="ECO:0000313" key="2">
    <source>
        <dbReference type="EMBL" id="KAH6610074.1"/>
    </source>
</evidence>
<feature type="compositionally biased region" description="Acidic residues" evidence="1">
    <location>
        <begin position="502"/>
        <end position="521"/>
    </location>
</feature>
<accession>A0A9P8U013</accession>
<dbReference type="AlphaFoldDB" id="A0A9P8U013"/>
<feature type="region of interest" description="Disordered" evidence="1">
    <location>
        <begin position="1"/>
        <end position="95"/>
    </location>
</feature>
<reference evidence="2" key="1">
    <citation type="submission" date="2021-08" db="EMBL/GenBank/DDBJ databases">
        <title>Chromosome-Level Trichoderma cornu-damae using Hi-C Data.</title>
        <authorList>
            <person name="Kim C.S."/>
        </authorList>
    </citation>
    <scope>NUCLEOTIDE SEQUENCE</scope>
    <source>
        <strain evidence="2">KA19-0412C</strain>
    </source>
</reference>